<dbReference type="PANTHER" id="PTHR14517:SF10">
    <property type="entry name" value="RIB43A-LIKE WITH COILED-COILS PROTEIN 2"/>
    <property type="match status" value="1"/>
</dbReference>
<dbReference type="InterPro" id="IPR008805">
    <property type="entry name" value="RIB43A"/>
</dbReference>
<evidence type="ECO:0000256" key="7">
    <source>
        <dbReference type="ARBA" id="ARBA00023212"/>
    </source>
</evidence>
<evidence type="ECO:0000256" key="4">
    <source>
        <dbReference type="ARBA" id="ARBA00022846"/>
    </source>
</evidence>
<keyword evidence="11" id="KW-1185">Reference proteome</keyword>
<keyword evidence="8" id="KW-0966">Cell projection</keyword>
<reference evidence="10 11" key="1">
    <citation type="journal article" date="2011" name="Genome Biol. Evol.">
        <title>Integration of the genetic map and genome assembly of fugu facilitates insights into distinct features of genome evolution in teleosts and mammals.</title>
        <authorList>
            <person name="Kai W."/>
            <person name="Kikuchi K."/>
            <person name="Tohari S."/>
            <person name="Chew A.K."/>
            <person name="Tay A."/>
            <person name="Fujiwara A."/>
            <person name="Hosoya S."/>
            <person name="Suetake H."/>
            <person name="Naruse K."/>
            <person name="Brenner S."/>
            <person name="Suzuki Y."/>
            <person name="Venkatesh B."/>
        </authorList>
    </citation>
    <scope>NUCLEOTIDE SEQUENCE [LARGE SCALE GENOMIC DNA]</scope>
</reference>
<dbReference type="Ensembl" id="ENSTRUT00000056527.2">
    <property type="protein sequence ID" value="ENSTRUP00000055314.2"/>
    <property type="gene ID" value="ENSTRUG00000022710.2"/>
</dbReference>
<evidence type="ECO:0000256" key="9">
    <source>
        <dbReference type="ARBA" id="ARBA00046435"/>
    </source>
</evidence>
<comment type="subcellular location">
    <subcellularLocation>
        <location evidence="1">Cytoplasm</location>
        <location evidence="1">Cytoskeleton</location>
        <location evidence="1">Flagellum axoneme</location>
    </subcellularLocation>
</comment>
<comment type="similarity">
    <text evidence="2">Belongs to the RIB43A family.</text>
</comment>
<reference evidence="10" key="3">
    <citation type="submission" date="2025-09" db="UniProtKB">
        <authorList>
            <consortium name="Ensembl"/>
        </authorList>
    </citation>
    <scope>IDENTIFICATION</scope>
</reference>
<evidence type="ECO:0000256" key="1">
    <source>
        <dbReference type="ARBA" id="ARBA00004611"/>
    </source>
</evidence>
<dbReference type="GeneTree" id="ENSGT00390000010825"/>
<keyword evidence="6" id="KW-0969">Cilium</keyword>
<protein>
    <submittedName>
        <fullName evidence="10">RIB43A domain with coiled-coils 2</fullName>
    </submittedName>
</protein>
<accession>A0A3B5KCA4</accession>
<comment type="subunit">
    <text evidence="9">Microtubule inner protein component of sperm flagellar doublet microtubules.</text>
</comment>
<dbReference type="Proteomes" id="UP000005226">
    <property type="component" value="Chromosome 9"/>
</dbReference>
<evidence type="ECO:0000256" key="5">
    <source>
        <dbReference type="ARBA" id="ARBA00023054"/>
    </source>
</evidence>
<dbReference type="PANTHER" id="PTHR14517">
    <property type="entry name" value="RIB43A-RELATED"/>
    <property type="match status" value="1"/>
</dbReference>
<sequence>YCWIKMYNGELLLERLQMRQRVEAERRERIFNDKVRTIGVCMYVCIRVLNLLHRKQQKEKRTMEKALVAYQHQCQLPWSQRERGLKCDDGQMMLPGLAGEDPYFRVRQQKQKAQLKQWLIEQQTDQSIQRRQQKLKGWVSTACVLRCRPEISNARAGHELTHE</sequence>
<evidence type="ECO:0000313" key="10">
    <source>
        <dbReference type="Ensembl" id="ENSTRUP00000055314.2"/>
    </source>
</evidence>
<organism evidence="10 11">
    <name type="scientific">Takifugu rubripes</name>
    <name type="common">Japanese pufferfish</name>
    <name type="synonym">Fugu rubripes</name>
    <dbReference type="NCBI Taxonomy" id="31033"/>
    <lineage>
        <taxon>Eukaryota</taxon>
        <taxon>Metazoa</taxon>
        <taxon>Chordata</taxon>
        <taxon>Craniata</taxon>
        <taxon>Vertebrata</taxon>
        <taxon>Euteleostomi</taxon>
        <taxon>Actinopterygii</taxon>
        <taxon>Neopterygii</taxon>
        <taxon>Teleostei</taxon>
        <taxon>Neoteleostei</taxon>
        <taxon>Acanthomorphata</taxon>
        <taxon>Eupercaria</taxon>
        <taxon>Tetraodontiformes</taxon>
        <taxon>Tetradontoidea</taxon>
        <taxon>Tetraodontidae</taxon>
        <taxon>Takifugu</taxon>
    </lineage>
</organism>
<evidence type="ECO:0000256" key="8">
    <source>
        <dbReference type="ARBA" id="ARBA00023273"/>
    </source>
</evidence>
<evidence type="ECO:0000256" key="2">
    <source>
        <dbReference type="ARBA" id="ARBA00006875"/>
    </source>
</evidence>
<evidence type="ECO:0000256" key="3">
    <source>
        <dbReference type="ARBA" id="ARBA00022490"/>
    </source>
</evidence>
<proteinExistence type="inferred from homology"/>
<gene>
    <name evidence="10" type="primary">ribc2</name>
</gene>
<keyword evidence="4" id="KW-0282">Flagellum</keyword>
<name>A0A3B5KCA4_TAKRU</name>
<reference evidence="10" key="2">
    <citation type="submission" date="2025-08" db="UniProtKB">
        <authorList>
            <consortium name="Ensembl"/>
        </authorList>
    </citation>
    <scope>IDENTIFICATION</scope>
</reference>
<evidence type="ECO:0000256" key="6">
    <source>
        <dbReference type="ARBA" id="ARBA00023069"/>
    </source>
</evidence>
<dbReference type="AlphaFoldDB" id="A0A3B5KCA4"/>
<keyword evidence="5" id="KW-0175">Coiled coil</keyword>
<keyword evidence="7" id="KW-0206">Cytoskeleton</keyword>
<evidence type="ECO:0000313" key="11">
    <source>
        <dbReference type="Proteomes" id="UP000005226"/>
    </source>
</evidence>
<keyword evidence="3" id="KW-0963">Cytoplasm</keyword>